<feature type="region of interest" description="Disordered" evidence="2">
    <location>
        <begin position="1209"/>
        <end position="1251"/>
    </location>
</feature>
<dbReference type="Proteomes" id="UP001374579">
    <property type="component" value="Unassembled WGS sequence"/>
</dbReference>
<feature type="region of interest" description="Disordered" evidence="2">
    <location>
        <begin position="2401"/>
        <end position="2488"/>
    </location>
</feature>
<evidence type="ECO:0000256" key="1">
    <source>
        <dbReference type="SAM" id="Coils"/>
    </source>
</evidence>
<feature type="compositionally biased region" description="Basic and acidic residues" evidence="2">
    <location>
        <begin position="1528"/>
        <end position="1538"/>
    </location>
</feature>
<evidence type="ECO:0000256" key="2">
    <source>
        <dbReference type="SAM" id="MobiDB-lite"/>
    </source>
</evidence>
<feature type="compositionally biased region" description="Basic and acidic residues" evidence="2">
    <location>
        <begin position="2635"/>
        <end position="2645"/>
    </location>
</feature>
<feature type="compositionally biased region" description="Basic residues" evidence="2">
    <location>
        <begin position="2646"/>
        <end position="2658"/>
    </location>
</feature>
<evidence type="ECO:0008006" key="5">
    <source>
        <dbReference type="Google" id="ProtNLM"/>
    </source>
</evidence>
<feature type="region of interest" description="Disordered" evidence="2">
    <location>
        <begin position="1527"/>
        <end position="1557"/>
    </location>
</feature>
<feature type="compositionally biased region" description="Basic and acidic residues" evidence="2">
    <location>
        <begin position="2602"/>
        <end position="2618"/>
    </location>
</feature>
<comment type="caution">
    <text evidence="3">The sequence shown here is derived from an EMBL/GenBank/DDBJ whole genome shotgun (WGS) entry which is preliminary data.</text>
</comment>
<reference evidence="3 4" key="1">
    <citation type="submission" date="2024-02" db="EMBL/GenBank/DDBJ databases">
        <title>Chromosome-scale genome assembly of the rough periwinkle Littorina saxatilis.</title>
        <authorList>
            <person name="De Jode A."/>
            <person name="Faria R."/>
            <person name="Formenti G."/>
            <person name="Sims Y."/>
            <person name="Smith T.P."/>
            <person name="Tracey A."/>
            <person name="Wood J.M.D."/>
            <person name="Zagrodzka Z.B."/>
            <person name="Johannesson K."/>
            <person name="Butlin R.K."/>
            <person name="Leder E.H."/>
        </authorList>
    </citation>
    <scope>NUCLEOTIDE SEQUENCE [LARGE SCALE GENOMIC DNA]</scope>
    <source>
        <strain evidence="3">Snail1</strain>
        <tissue evidence="3">Muscle</tissue>
    </source>
</reference>
<accession>A0AAN9GCP9</accession>
<feature type="region of interest" description="Disordered" evidence="2">
    <location>
        <begin position="2547"/>
        <end position="2658"/>
    </location>
</feature>
<feature type="compositionally biased region" description="Acidic residues" evidence="2">
    <location>
        <begin position="2592"/>
        <end position="2601"/>
    </location>
</feature>
<feature type="compositionally biased region" description="Acidic residues" evidence="2">
    <location>
        <begin position="1840"/>
        <end position="1854"/>
    </location>
</feature>
<feature type="region of interest" description="Disordered" evidence="2">
    <location>
        <begin position="1829"/>
        <end position="1855"/>
    </location>
</feature>
<dbReference type="SUPFAM" id="SSF47473">
    <property type="entry name" value="EF-hand"/>
    <property type="match status" value="1"/>
</dbReference>
<sequence>MGIQDFLTVFDRLDAARRGFITVDQLLALHESVYFTPVGYDHVEAALNQVCGPAHGGKVKRDHFLVVLEEISRRQSLEEQAYWDFQALDLNGSHRIRLQDALTLFQEYHEDSFSLHTWHRFLQSRLDPASDVYFDEIREWLCSPPSGEPASDREVREELSRIDQANWEHFHSDYEGLKLLKEGDQKDGEEQYFEDTKRHANRKLEKWNRQGLASMLTDDGMEAEGEETVKPVRRRDAVSASDLLDAVEIKYSLLTDLLVSYMAAFAANMDSEKAELAAQIRRSLTKLAKNDKIRDVDSLSGSSAMLPFTVLRLMGDLQPGHQRRAEELESLRQTLQQEGKSASQIDELLRKEYESSSSGPLRCGEALTDLMQRKAGEKDLLLALTRGQADGSSAPWSLLCRLQRQLIILRDLTRFLPAALAVGLAERLQTYQHQVYDSDRDRSELLAKERLLDRQGRALTRTTSQLPDISEIQGSGGISIRETIVTEVELKHRLEREALIFMLQGPESKQQKMSAQKMSGEERHERLLALRNHHLNWKTGNSGDSAPNFKILEEAVGLYWVERQSQIEKQQHNVADSMVNAAVLADLQQKQEMDFAQCLENMAGKRGEDLISLLKQESRLRFQEHFNNVAFVVLGAVEVSKEDQEYVDALSEKYRAVRDQIFVFALKDRLGHGGWNGLGREGRQAELQKLRKEEKKLRGDGLLVDMANIIGPKSQALPALVHLLGDNKSYGKGLSTPVSTKPVNLLADLVPRFDLEQQNLLSWLHEEETQSSEGQGQKLRELVSLEVERFSIGVDGDYEAGLTALGLVGRIRTVPGGRSMGDKEKQQRLAGKRVALRKWRTRQGEPYKIPAEDKTPPTPGDKVSWQRAALRSMLRRQAVERELLLRVLQDPGFSELVEAAAGSMEAEERWQRLAYLAEKQKKLDFSTPDGREEHASIMEEAAALRVVGVRAMVRSQSGRAMSEDEVCTALLTELQDLHDSELSQQLQGGLNMDESALQPKLETEKKSREEEHAVSVMTVFTRIDGDAGITDVFVKLLEDKYTALRESLLLSSVLQRGGERLAQKQKDKQLQALRKYVVPLWEKGDAEQVAKMLGPDLTLERPLAWMLGMERGKFTKERDAAEGNDPVKEPGTTEDTGVLAAVKHLMQRYAEEKDFLMASLAGANGQFMSEKTKLALKSRMEREKIITAAEEGVEFAALACGLVERQAEDVSTPQLEKDRERYGRLSQHEYGIRQSGREGRQKKDSLNVDRTENREALQDAVLHLLLKKHVEERQLLVEMLINPRFENIQRETALETGQQRSDRLAVLKSKRQSSTLESSSDNLALLQESLVVFREIRRGHQGRGSSPEDDLHLNCQIMAALLLLQNAEAEQYLGDFPTEESNEMIESQEQILEELRKNHCLNIASLVFSPETLTSEGEEEVDPIVEALEGKYDALRDKLLLQALIDQIGEKNWQNMSEKERQRRLMELKLKERQLRREGKFDELAALLGDALNNEATLKKLIGENREEYERKLKERLEKRRQRLAEGMSKEECDRLEKEEEEQEEEEARQRRRNVLEDLQHNFDQEREDLLRRLREGKNNPDRERQKQMLQLRLEQRRLRRDDDIHSTALLLHQHDQSVKDKLAERRRQEQLARERLEAARLRKKEGRSLGDDGQLSVIANDLETEEDHLTLQEIALTSLDLKHQSERELLITLLDGHKDGKHANTAEGMTAEELTGKLTELGEVFQQWRNNHNLQQDMDDVALQLLGEALAYALELKRLKFTLEGKSASDEHLQVALLADLQQIQDKECSDTMASVIDMDNDRLKQLVRSIIKTKEQGCHDNVANALTATSKDGQGGEGLEDEDEEGLTEEEKEEKKVVKALEMKYDAMRDKLIIEALIQQYGEVEWKRMSELERQRKLVEMKRKERQLRHEGKMDEVEALLGQHLKHKQDLDAMLGESQQEQKRRLEERLARRRQLKEQRQAEGLDVDDATLDAIQDEEEEQEGLKRKNVLENLQMHFEDEKAALLAGLHRHADAAERERERQRALVKLQRDRLRLQEEDKLDSATLIFSMGQQQHAYRQESLLKERDRQRQLARERLMERKRQILDGKGGSMEVQPVLEEDDGPENVLADGVQQLQEGALLSLDKHQAAERDTLLQLLAKCRRDKETAKQLKTMSDEELRLKLTRAEKEHAAWKKESAKKVAALSDPRLNAKRRNKLTQKARQRWESQMEILGQAMGLKLELERHELEKVREGTQEEELWEELCVITLADLQERQMMLFNNTQESVFTKSKEDLQTLRKAQRAGNREGWFESMSALAFSVEDMSGESMSLSDRRAAEAKLQEEYHQHKQAIMEKAKGDGVDAEAMLRELEAQHAAKKQQLKTDMERQRTEVMQRLEARRRRQTDRDFEAEAVVQMLKKAESQHQAASDRASTERGNQKSLLQERLQQRREARKQAALDSRQEELRMESSPMPGYDGVPCSDSMSTTSSMGMRREKTKINKDVSEDEKQAIYNKLVEQQLRKQNFDSAQRQKQQELLMRRREERKGKREDVAAALFSLGERQKTSLEMAKKGEHKRQMAQIEERVTRAKYERTMTRKSLIAPGSKGYSDEGLEQGDEAMEEKARALEEQFKREAKKVQMGRVNPAASAGDDLLTEKSRMDILKERRRQRKLQKQNE</sequence>
<feature type="region of interest" description="Disordered" evidence="2">
    <location>
        <begin position="2505"/>
        <end position="2530"/>
    </location>
</feature>
<proteinExistence type="predicted"/>
<keyword evidence="1" id="KW-0175">Coiled coil</keyword>
<feature type="compositionally biased region" description="Basic and acidic residues" evidence="2">
    <location>
        <begin position="2428"/>
        <end position="2449"/>
    </location>
</feature>
<dbReference type="Gene3D" id="1.10.238.10">
    <property type="entry name" value="EF-hand"/>
    <property type="match status" value="1"/>
</dbReference>
<feature type="coiled-coil region" evidence="1">
    <location>
        <begin position="2335"/>
        <end position="2369"/>
    </location>
</feature>
<dbReference type="InterPro" id="IPR011992">
    <property type="entry name" value="EF-hand-dom_pair"/>
</dbReference>
<feature type="compositionally biased region" description="Basic and acidic residues" evidence="2">
    <location>
        <begin position="2474"/>
        <end position="2488"/>
    </location>
</feature>
<protein>
    <recommendedName>
        <fullName evidence="5">EF-hand domain-containing protein</fullName>
    </recommendedName>
</protein>
<organism evidence="3 4">
    <name type="scientific">Littorina saxatilis</name>
    <dbReference type="NCBI Taxonomy" id="31220"/>
    <lineage>
        <taxon>Eukaryota</taxon>
        <taxon>Metazoa</taxon>
        <taxon>Spiralia</taxon>
        <taxon>Lophotrochozoa</taxon>
        <taxon>Mollusca</taxon>
        <taxon>Gastropoda</taxon>
        <taxon>Caenogastropoda</taxon>
        <taxon>Littorinimorpha</taxon>
        <taxon>Littorinoidea</taxon>
        <taxon>Littorinidae</taxon>
        <taxon>Littorina</taxon>
    </lineage>
</organism>
<feature type="compositionally biased region" description="Basic and acidic residues" evidence="2">
    <location>
        <begin position="2519"/>
        <end position="2530"/>
    </location>
</feature>
<keyword evidence="4" id="KW-1185">Reference proteome</keyword>
<evidence type="ECO:0000313" key="4">
    <source>
        <dbReference type="Proteomes" id="UP001374579"/>
    </source>
</evidence>
<feature type="compositionally biased region" description="Basic and acidic residues" evidence="2">
    <location>
        <begin position="2563"/>
        <end position="2576"/>
    </location>
</feature>
<name>A0AAN9GCP9_9CAEN</name>
<feature type="compositionally biased region" description="Low complexity" evidence="2">
    <location>
        <begin position="2463"/>
        <end position="2472"/>
    </location>
</feature>
<feature type="compositionally biased region" description="Basic and acidic residues" evidence="2">
    <location>
        <begin position="1215"/>
        <end position="1251"/>
    </location>
</feature>
<gene>
    <name evidence="3" type="ORF">V1264_020349</name>
</gene>
<evidence type="ECO:0000313" key="3">
    <source>
        <dbReference type="EMBL" id="KAK7102065.1"/>
    </source>
</evidence>
<dbReference type="EMBL" id="JBAMIC010000010">
    <property type="protein sequence ID" value="KAK7102065.1"/>
    <property type="molecule type" value="Genomic_DNA"/>
</dbReference>